<comment type="caution">
    <text evidence="1">The sequence shown here is derived from an EMBL/GenBank/DDBJ whole genome shotgun (WGS) entry which is preliminary data.</text>
</comment>
<accession>A0A498HYQ7</accession>
<name>A0A498HYQ7_MALDO</name>
<evidence type="ECO:0000313" key="1">
    <source>
        <dbReference type="EMBL" id="RXH74715.1"/>
    </source>
</evidence>
<sequence>MPFGNLLASCSIGTPKLSEFAREQSHDGNKTLKVWLGPRLGCDNLVSEPIPGLKCADDDVGPLREVDCNIPHRPVEWIITRHFGSSLASGSIGTPKLSDFARKNKTVKVWSGPKADNIVLR</sequence>
<dbReference type="EMBL" id="RDQH01000341">
    <property type="protein sequence ID" value="RXH74715.1"/>
    <property type="molecule type" value="Genomic_DNA"/>
</dbReference>
<dbReference type="Proteomes" id="UP000290289">
    <property type="component" value="Chromosome 15"/>
</dbReference>
<evidence type="ECO:0000313" key="2">
    <source>
        <dbReference type="Proteomes" id="UP000290289"/>
    </source>
</evidence>
<reference evidence="1 2" key="1">
    <citation type="submission" date="2018-10" db="EMBL/GenBank/DDBJ databases">
        <title>A high-quality apple genome assembly.</title>
        <authorList>
            <person name="Hu J."/>
        </authorList>
    </citation>
    <scope>NUCLEOTIDE SEQUENCE [LARGE SCALE GENOMIC DNA]</scope>
    <source>
        <strain evidence="2">cv. HFTH1</strain>
        <tissue evidence="1">Young leaf</tissue>
    </source>
</reference>
<protein>
    <submittedName>
        <fullName evidence="1">Uncharacterized protein</fullName>
    </submittedName>
</protein>
<dbReference type="AlphaFoldDB" id="A0A498HYQ7"/>
<gene>
    <name evidence="1" type="ORF">DVH24_029436</name>
</gene>
<keyword evidence="2" id="KW-1185">Reference proteome</keyword>
<organism evidence="1 2">
    <name type="scientific">Malus domestica</name>
    <name type="common">Apple</name>
    <name type="synonym">Pyrus malus</name>
    <dbReference type="NCBI Taxonomy" id="3750"/>
    <lineage>
        <taxon>Eukaryota</taxon>
        <taxon>Viridiplantae</taxon>
        <taxon>Streptophyta</taxon>
        <taxon>Embryophyta</taxon>
        <taxon>Tracheophyta</taxon>
        <taxon>Spermatophyta</taxon>
        <taxon>Magnoliopsida</taxon>
        <taxon>eudicotyledons</taxon>
        <taxon>Gunneridae</taxon>
        <taxon>Pentapetalae</taxon>
        <taxon>rosids</taxon>
        <taxon>fabids</taxon>
        <taxon>Rosales</taxon>
        <taxon>Rosaceae</taxon>
        <taxon>Amygdaloideae</taxon>
        <taxon>Maleae</taxon>
        <taxon>Malus</taxon>
    </lineage>
</organism>
<proteinExistence type="predicted"/>